<dbReference type="Gene3D" id="2.70.70.10">
    <property type="entry name" value="Glucose Permease (Domain IIA)"/>
    <property type="match status" value="1"/>
</dbReference>
<reference evidence="4 5" key="1">
    <citation type="submission" date="2018-11" db="EMBL/GenBank/DDBJ databases">
        <title>Whole genome sequence of Streptomyces chrestomyceticus NBRC 13444(T).</title>
        <authorList>
            <person name="Komaki H."/>
            <person name="Tamura T."/>
        </authorList>
    </citation>
    <scope>NUCLEOTIDE SEQUENCE [LARGE SCALE GENOMIC DNA]</scope>
    <source>
        <strain evidence="4 5">NBRC 13444</strain>
    </source>
</reference>
<dbReference type="InterPro" id="IPR016047">
    <property type="entry name" value="M23ase_b-sheet_dom"/>
</dbReference>
<comment type="caution">
    <text evidence="4">The sequence shown here is derived from an EMBL/GenBank/DDBJ whole genome shotgun (WGS) entry which is preliminary data.</text>
</comment>
<sequence>MRACQALWALRRCGVAALRRCGVAALRRCGVAALRRCGVAALRRCGVAALRRCGVAALRRCGVAALRRCGVAAYRPHGLRAPGVMRAPLRCPLMAARSFAALRSVLRGNERSGQGPSRGGPRYRTGDDVAHNPSVIHRSSSRSPSCGRSRHRRDMRQRTAFAALRTAVTRQPARAAHAVPTTDTHPPGLPPPPPVDSSSRRVTHARRTTPPTARLLALCAAGTATAVLSAGAATAGATTTGVAFAHAVPPTPKEPADKEPAESPEYRPPPPHPTDPGQSRPAPPAAGERAWPVTGAAGARPTVARGWEPPPAPWAPGHRGVDLLAAEDATVRAAAPGRVLFAGKVAGRGVLSIEVSGSGRPPLRTTYEPVHPTVHKGDHVTAGQTVAKLGPGPFHCSTPCLHWGLLRDKTYLDPLSLLPAAMLNPGPSRLLPVINVPEPNNAPGRRDPPRSRHPRRTRSPDPGRTRKRNPPTSLTRSSHSPLQQRRSPIPDTTIPSPTPSREDRPADQPFTPPRTMATAASVICVGSSAAPSSMRRTAASTMP</sequence>
<evidence type="ECO:0000256" key="1">
    <source>
        <dbReference type="ARBA" id="ARBA00022729"/>
    </source>
</evidence>
<dbReference type="GO" id="GO:0004222">
    <property type="term" value="F:metalloendopeptidase activity"/>
    <property type="evidence" value="ECO:0007669"/>
    <property type="project" value="TreeGrafter"/>
</dbReference>
<dbReference type="SUPFAM" id="SSF51261">
    <property type="entry name" value="Duplicated hybrid motif"/>
    <property type="match status" value="1"/>
</dbReference>
<dbReference type="EMBL" id="BHZC01000001">
    <property type="protein sequence ID" value="GCD34529.1"/>
    <property type="molecule type" value="Genomic_DNA"/>
</dbReference>
<evidence type="ECO:0000259" key="3">
    <source>
        <dbReference type="Pfam" id="PF01551"/>
    </source>
</evidence>
<evidence type="ECO:0000256" key="2">
    <source>
        <dbReference type="SAM" id="MobiDB-lite"/>
    </source>
</evidence>
<dbReference type="CDD" id="cd12797">
    <property type="entry name" value="M23_peptidase"/>
    <property type="match status" value="1"/>
</dbReference>
<feature type="compositionally biased region" description="Basic and acidic residues" evidence="2">
    <location>
        <begin position="254"/>
        <end position="265"/>
    </location>
</feature>
<feature type="region of interest" description="Disordered" evidence="2">
    <location>
        <begin position="246"/>
        <end position="290"/>
    </location>
</feature>
<feature type="region of interest" description="Disordered" evidence="2">
    <location>
        <begin position="107"/>
        <end position="154"/>
    </location>
</feature>
<feature type="region of interest" description="Disordered" evidence="2">
    <location>
        <begin position="168"/>
        <end position="209"/>
    </location>
</feature>
<feature type="region of interest" description="Disordered" evidence="2">
    <location>
        <begin position="433"/>
        <end position="519"/>
    </location>
</feature>
<keyword evidence="1" id="KW-0732">Signal</keyword>
<dbReference type="Proteomes" id="UP000287830">
    <property type="component" value="Unassembled WGS sequence"/>
</dbReference>
<dbReference type="PANTHER" id="PTHR21666:SF289">
    <property type="entry name" value="L-ALA--D-GLU ENDOPEPTIDASE"/>
    <property type="match status" value="1"/>
</dbReference>
<evidence type="ECO:0000313" key="4">
    <source>
        <dbReference type="EMBL" id="GCD34529.1"/>
    </source>
</evidence>
<feature type="compositionally biased region" description="Polar residues" evidence="2">
    <location>
        <begin position="470"/>
        <end position="486"/>
    </location>
</feature>
<name>A0A7U9KSC4_9ACTN</name>
<dbReference type="Pfam" id="PF01551">
    <property type="entry name" value="Peptidase_M23"/>
    <property type="match status" value="1"/>
</dbReference>
<protein>
    <submittedName>
        <fullName evidence="4">Peptidase M23</fullName>
    </submittedName>
</protein>
<proteinExistence type="predicted"/>
<feature type="domain" description="M23ase beta-sheet core" evidence="3">
    <location>
        <begin position="317"/>
        <end position="414"/>
    </location>
</feature>
<accession>A0A7U9KSC4</accession>
<dbReference type="InterPro" id="IPR050570">
    <property type="entry name" value="Cell_wall_metabolism_enzyme"/>
</dbReference>
<dbReference type="InterPro" id="IPR011055">
    <property type="entry name" value="Dup_hybrid_motif"/>
</dbReference>
<dbReference type="AlphaFoldDB" id="A0A7U9KSC4"/>
<organism evidence="4 5">
    <name type="scientific">Streptomyces chrestomyceticus JCM 4735</name>
    <dbReference type="NCBI Taxonomy" id="1306181"/>
    <lineage>
        <taxon>Bacteria</taxon>
        <taxon>Bacillati</taxon>
        <taxon>Actinomycetota</taxon>
        <taxon>Actinomycetes</taxon>
        <taxon>Kitasatosporales</taxon>
        <taxon>Streptomycetaceae</taxon>
        <taxon>Streptomyces</taxon>
    </lineage>
</organism>
<feature type="compositionally biased region" description="Low complexity" evidence="2">
    <location>
        <begin position="111"/>
        <end position="123"/>
    </location>
</feature>
<gene>
    <name evidence="4" type="ORF">OEIGOIKO_02263</name>
</gene>
<dbReference type="PANTHER" id="PTHR21666">
    <property type="entry name" value="PEPTIDASE-RELATED"/>
    <property type="match status" value="1"/>
</dbReference>
<evidence type="ECO:0000313" key="5">
    <source>
        <dbReference type="Proteomes" id="UP000287830"/>
    </source>
</evidence>